<dbReference type="PANTHER" id="PTHR34997:SF16">
    <property type="entry name" value="LYSM DOMAIN-CONTAINING PROTEIN"/>
    <property type="match status" value="1"/>
</dbReference>
<dbReference type="InterPro" id="IPR052210">
    <property type="entry name" value="LysM1-like"/>
</dbReference>
<sequence length="275" mass="29952">MQQSPYSVYHDSQQSGYLKARLAYTYKECDVNEGPTDVKDPQYIPIEVEPIPCFTDVTYTTKEGDTCDSIALQYSVASAAVQSANTDQITYCSSVDPGKDLCIPLTCDRVYVLDDEDTCESIELATQIDLGGLKAYNPWINYFCDNLVPIVWIHGRILCLSPQGGLFNVTHPIPGVVVAPGGATGYSNMVVAPPNGTTLVEGTTIYCGKWYTVSSSEETCAAMCSSTGITADVFRTVNPSLAGERLEDCTQLMEVGLTYCVAPIWGWEDVDSLTY</sequence>
<reference evidence="4 5" key="1">
    <citation type="submission" date="2024-07" db="EMBL/GenBank/DDBJ databases">
        <title>Section-level genome sequencing and comparative genomics of Aspergillus sections Usti and Cavernicolus.</title>
        <authorList>
            <consortium name="Lawrence Berkeley National Laboratory"/>
            <person name="Nybo J.L."/>
            <person name="Vesth T.C."/>
            <person name="Theobald S."/>
            <person name="Frisvad J.C."/>
            <person name="Larsen T.O."/>
            <person name="Kjaerboelling I."/>
            <person name="Rothschild-Mancinelli K."/>
            <person name="Lyhne E.K."/>
            <person name="Kogle M.E."/>
            <person name="Barry K."/>
            <person name="Clum A."/>
            <person name="Na H."/>
            <person name="Ledsgaard L."/>
            <person name="Lin J."/>
            <person name="Lipzen A."/>
            <person name="Kuo A."/>
            <person name="Riley R."/>
            <person name="Mondo S."/>
            <person name="Labutti K."/>
            <person name="Haridas S."/>
            <person name="Pangalinan J."/>
            <person name="Salamov A.A."/>
            <person name="Simmons B.A."/>
            <person name="Magnuson J.K."/>
            <person name="Chen J."/>
            <person name="Drula E."/>
            <person name="Henrissat B."/>
            <person name="Wiebenga A."/>
            <person name="Lubbers R.J."/>
            <person name="Gomes A.C."/>
            <person name="Makela M.R."/>
            <person name="Stajich J."/>
            <person name="Grigoriev I.V."/>
            <person name="Mortensen U.H."/>
            <person name="De Vries R.P."/>
            <person name="Baker S.E."/>
            <person name="Andersen M.R."/>
        </authorList>
    </citation>
    <scope>NUCLEOTIDE SEQUENCE [LARGE SCALE GENOMIC DNA]</scope>
    <source>
        <strain evidence="4 5">CBS 588.65</strain>
    </source>
</reference>
<dbReference type="PANTHER" id="PTHR34997">
    <property type="entry name" value="AM15"/>
    <property type="match status" value="1"/>
</dbReference>
<keyword evidence="5" id="KW-1185">Reference proteome</keyword>
<proteinExistence type="predicted"/>
<organism evidence="4 5">
    <name type="scientific">Aspergillus granulosus</name>
    <dbReference type="NCBI Taxonomy" id="176169"/>
    <lineage>
        <taxon>Eukaryota</taxon>
        <taxon>Fungi</taxon>
        <taxon>Dikarya</taxon>
        <taxon>Ascomycota</taxon>
        <taxon>Pezizomycotina</taxon>
        <taxon>Eurotiomycetes</taxon>
        <taxon>Eurotiomycetidae</taxon>
        <taxon>Eurotiales</taxon>
        <taxon>Aspergillaceae</taxon>
        <taxon>Aspergillus</taxon>
        <taxon>Aspergillus subgen. Nidulantes</taxon>
    </lineage>
</organism>
<protein>
    <recommendedName>
        <fullName evidence="3">LysM domain-containing protein</fullName>
    </recommendedName>
</protein>
<evidence type="ECO:0000256" key="1">
    <source>
        <dbReference type="ARBA" id="ARBA00022669"/>
    </source>
</evidence>
<feature type="domain" description="LysM" evidence="3">
    <location>
        <begin position="209"/>
        <end position="261"/>
    </location>
</feature>
<dbReference type="CDD" id="cd00118">
    <property type="entry name" value="LysM"/>
    <property type="match status" value="1"/>
</dbReference>
<keyword evidence="2" id="KW-0843">Virulence</keyword>
<evidence type="ECO:0000259" key="3">
    <source>
        <dbReference type="PROSITE" id="PS51782"/>
    </source>
</evidence>
<evidence type="ECO:0000313" key="5">
    <source>
        <dbReference type="Proteomes" id="UP001610334"/>
    </source>
</evidence>
<comment type="caution">
    <text evidence="4">The sequence shown here is derived from an EMBL/GenBank/DDBJ whole genome shotgun (WGS) entry which is preliminary data.</text>
</comment>
<keyword evidence="1" id="KW-0147">Chitin-binding</keyword>
<dbReference type="PROSITE" id="PS51782">
    <property type="entry name" value="LYSM"/>
    <property type="match status" value="2"/>
</dbReference>
<dbReference type="SMART" id="SM00257">
    <property type="entry name" value="LysM"/>
    <property type="match status" value="2"/>
</dbReference>
<dbReference type="InterPro" id="IPR018392">
    <property type="entry name" value="LysM"/>
</dbReference>
<dbReference type="InterPro" id="IPR036779">
    <property type="entry name" value="LysM_dom_sf"/>
</dbReference>
<dbReference type="SUPFAM" id="SSF54106">
    <property type="entry name" value="LysM domain"/>
    <property type="match status" value="1"/>
</dbReference>
<name>A0ABR4H8W3_9EURO</name>
<dbReference type="EMBL" id="JBFXLT010000053">
    <property type="protein sequence ID" value="KAL2811847.1"/>
    <property type="molecule type" value="Genomic_DNA"/>
</dbReference>
<dbReference type="Gene3D" id="3.10.350.10">
    <property type="entry name" value="LysM domain"/>
    <property type="match status" value="3"/>
</dbReference>
<dbReference type="Proteomes" id="UP001610334">
    <property type="component" value="Unassembled WGS sequence"/>
</dbReference>
<accession>A0ABR4H8W3</accession>
<dbReference type="Pfam" id="PF01476">
    <property type="entry name" value="LysM"/>
    <property type="match status" value="1"/>
</dbReference>
<evidence type="ECO:0000313" key="4">
    <source>
        <dbReference type="EMBL" id="KAL2811847.1"/>
    </source>
</evidence>
<evidence type="ECO:0000256" key="2">
    <source>
        <dbReference type="ARBA" id="ARBA00023026"/>
    </source>
</evidence>
<gene>
    <name evidence="4" type="ORF">BJX63DRAFT_397938</name>
</gene>
<feature type="domain" description="LysM" evidence="3">
    <location>
        <begin position="57"/>
        <end position="103"/>
    </location>
</feature>